<dbReference type="EMBL" id="JACHMH010000001">
    <property type="protein sequence ID" value="MBB4674742.1"/>
    <property type="molecule type" value="Genomic_DNA"/>
</dbReference>
<keyword evidence="2" id="KW-1185">Reference proteome</keyword>
<gene>
    <name evidence="1" type="ORF">HNR67_000860</name>
</gene>
<dbReference type="RefSeq" id="WP_185000827.1">
    <property type="nucleotide sequence ID" value="NZ_BAAAUI010000024.1"/>
</dbReference>
<sequence length="146" mass="15634">MTSGRPVPTSAAPLTGKFGEAVETPGKVKIEFAKPEPYKLDQVLDEDDRKHARGVLLAVTVTNNSNKTLTELHLSGFGSFTENGNQEVVKLSALVAHDTTIGVPDLPPGKLAKLRIAFGLGAKPGLLRLDLRDLAGRTQVYFEGEV</sequence>
<accession>A0A7W7C573</accession>
<reference evidence="1 2" key="1">
    <citation type="submission" date="2020-08" db="EMBL/GenBank/DDBJ databases">
        <title>Sequencing the genomes of 1000 actinobacteria strains.</title>
        <authorList>
            <person name="Klenk H.-P."/>
        </authorList>
    </citation>
    <scope>NUCLEOTIDE SEQUENCE [LARGE SCALE GENOMIC DNA]</scope>
    <source>
        <strain evidence="1 2">DSM 44230</strain>
    </source>
</reference>
<organism evidence="1 2">
    <name type="scientific">Crossiella cryophila</name>
    <dbReference type="NCBI Taxonomy" id="43355"/>
    <lineage>
        <taxon>Bacteria</taxon>
        <taxon>Bacillati</taxon>
        <taxon>Actinomycetota</taxon>
        <taxon>Actinomycetes</taxon>
        <taxon>Pseudonocardiales</taxon>
        <taxon>Pseudonocardiaceae</taxon>
        <taxon>Crossiella</taxon>
    </lineage>
</organism>
<comment type="caution">
    <text evidence="1">The sequence shown here is derived from an EMBL/GenBank/DDBJ whole genome shotgun (WGS) entry which is preliminary data.</text>
</comment>
<protein>
    <submittedName>
        <fullName evidence="1">Uncharacterized protein</fullName>
    </submittedName>
</protein>
<dbReference type="AlphaFoldDB" id="A0A7W7C573"/>
<evidence type="ECO:0000313" key="2">
    <source>
        <dbReference type="Proteomes" id="UP000533598"/>
    </source>
</evidence>
<proteinExistence type="predicted"/>
<dbReference type="Proteomes" id="UP000533598">
    <property type="component" value="Unassembled WGS sequence"/>
</dbReference>
<name>A0A7W7C573_9PSEU</name>
<evidence type="ECO:0000313" key="1">
    <source>
        <dbReference type="EMBL" id="MBB4674742.1"/>
    </source>
</evidence>